<evidence type="ECO:0000256" key="1">
    <source>
        <dbReference type="ARBA" id="ARBA00009861"/>
    </source>
</evidence>
<organism evidence="4 5">
    <name type="scientific">Dipteronia dyeriana</name>
    <dbReference type="NCBI Taxonomy" id="168575"/>
    <lineage>
        <taxon>Eukaryota</taxon>
        <taxon>Viridiplantae</taxon>
        <taxon>Streptophyta</taxon>
        <taxon>Embryophyta</taxon>
        <taxon>Tracheophyta</taxon>
        <taxon>Spermatophyta</taxon>
        <taxon>Magnoliopsida</taxon>
        <taxon>eudicotyledons</taxon>
        <taxon>Gunneridae</taxon>
        <taxon>Pentapetalae</taxon>
        <taxon>rosids</taxon>
        <taxon>malvids</taxon>
        <taxon>Sapindales</taxon>
        <taxon>Sapindaceae</taxon>
        <taxon>Hippocastanoideae</taxon>
        <taxon>Acereae</taxon>
        <taxon>Dipteronia</taxon>
    </lineage>
</organism>
<evidence type="ECO:0000256" key="3">
    <source>
        <dbReference type="ARBA" id="ARBA00023315"/>
    </source>
</evidence>
<dbReference type="PANTHER" id="PTHR31623:SF28">
    <property type="entry name" value="BAHD ACYLTRANSFERASE"/>
    <property type="match status" value="1"/>
</dbReference>
<protein>
    <submittedName>
        <fullName evidence="4">Uncharacterized protein</fullName>
    </submittedName>
</protein>
<dbReference type="Proteomes" id="UP001280121">
    <property type="component" value="Unassembled WGS sequence"/>
</dbReference>
<comment type="caution">
    <text evidence="4">The sequence shown here is derived from an EMBL/GenBank/DDBJ whole genome shotgun (WGS) entry which is preliminary data.</text>
</comment>
<keyword evidence="3" id="KW-0012">Acyltransferase</keyword>
<keyword evidence="2" id="KW-0808">Transferase</keyword>
<dbReference type="GO" id="GO:0016746">
    <property type="term" value="F:acyltransferase activity"/>
    <property type="evidence" value="ECO:0007669"/>
    <property type="project" value="UniProtKB-KW"/>
</dbReference>
<sequence>MKIRIISSEIIKPCSSTPEHLRSYKLSAMDQFSLHTSFPFVFFYSGECKNSDHLKKSLSQTLTYYYPFAGRLKNGFSVDCDDYGVTFIEASVPGDMSELIKQPKSELLEQLRPYNEEEMLNTQVNLAVQVNHFDRGGVAICVSFRHAIVDACAGAHFVRNWSKVANCGGPLIDIKDVIFDCNSIFPSQDVSGALLKRNRELVNDQNELITKWFVFNNSKIAALQEKIGDRPTRFEALLALMWGAMIDANIKESNNNIPTPTTQFGALIPVNLRRKLDPALPEQCIGNAITIGMTGWPTKELRADYNKIVFKVRELMGMVDEYVKNGFPNGWKNCIINEAAIDRNSTCAMKIFTFSSICRMPFYETDFGWGKPLWISLAQGGLNNTFVPIDTSDGKGIQVMVTLSEEDMAKFEQDPGILAYASSSN</sequence>
<proteinExistence type="inferred from homology"/>
<dbReference type="Pfam" id="PF02458">
    <property type="entry name" value="Transferase"/>
    <property type="match status" value="1"/>
</dbReference>
<evidence type="ECO:0000313" key="4">
    <source>
        <dbReference type="EMBL" id="KAK2651541.1"/>
    </source>
</evidence>
<reference evidence="4" key="1">
    <citation type="journal article" date="2023" name="Plant J.">
        <title>Genome sequences and population genomics provide insights into the demographic history, inbreeding, and mutation load of two 'living fossil' tree species of Dipteronia.</title>
        <authorList>
            <person name="Feng Y."/>
            <person name="Comes H.P."/>
            <person name="Chen J."/>
            <person name="Zhu S."/>
            <person name="Lu R."/>
            <person name="Zhang X."/>
            <person name="Li P."/>
            <person name="Qiu J."/>
            <person name="Olsen K.M."/>
            <person name="Qiu Y."/>
        </authorList>
    </citation>
    <scope>NUCLEOTIDE SEQUENCE</scope>
    <source>
        <strain evidence="4">KIB01</strain>
    </source>
</reference>
<keyword evidence="5" id="KW-1185">Reference proteome</keyword>
<dbReference type="EMBL" id="JANJYI010000004">
    <property type="protein sequence ID" value="KAK2651541.1"/>
    <property type="molecule type" value="Genomic_DNA"/>
</dbReference>
<accession>A0AAD9X2F0</accession>
<comment type="similarity">
    <text evidence="1">Belongs to the plant acyltransferase family.</text>
</comment>
<dbReference type="AlphaFoldDB" id="A0AAD9X2F0"/>
<evidence type="ECO:0000256" key="2">
    <source>
        <dbReference type="ARBA" id="ARBA00022679"/>
    </source>
</evidence>
<dbReference type="InterPro" id="IPR023213">
    <property type="entry name" value="CAT-like_dom_sf"/>
</dbReference>
<dbReference type="Gene3D" id="3.30.559.10">
    <property type="entry name" value="Chloramphenicol acetyltransferase-like domain"/>
    <property type="match status" value="2"/>
</dbReference>
<dbReference type="PANTHER" id="PTHR31623">
    <property type="entry name" value="F21J9.9"/>
    <property type="match status" value="1"/>
</dbReference>
<evidence type="ECO:0000313" key="5">
    <source>
        <dbReference type="Proteomes" id="UP001280121"/>
    </source>
</evidence>
<gene>
    <name evidence="4" type="ORF">Ddye_011397</name>
</gene>
<name>A0AAD9X2F0_9ROSI</name>